<reference evidence="6 7" key="1">
    <citation type="journal article" date="2023" name="Plants (Basel)">
        <title>Bridging the Gap: Combining Genomics and Transcriptomics Approaches to Understand Stylosanthes scabra, an Orphan Legume from the Brazilian Caatinga.</title>
        <authorList>
            <person name="Ferreira-Neto J.R.C."/>
            <person name="da Silva M.D."/>
            <person name="Binneck E."/>
            <person name="de Melo N.F."/>
            <person name="da Silva R.H."/>
            <person name="de Melo A.L.T.M."/>
            <person name="Pandolfi V."/>
            <person name="Bustamante F.O."/>
            <person name="Brasileiro-Vidal A.C."/>
            <person name="Benko-Iseppon A.M."/>
        </authorList>
    </citation>
    <scope>NUCLEOTIDE SEQUENCE [LARGE SCALE GENOMIC DNA]</scope>
    <source>
        <tissue evidence="6">Leaves</tissue>
    </source>
</reference>
<dbReference type="InterPro" id="IPR001077">
    <property type="entry name" value="COMT_C"/>
</dbReference>
<organism evidence="6 7">
    <name type="scientific">Stylosanthes scabra</name>
    <dbReference type="NCBI Taxonomy" id="79078"/>
    <lineage>
        <taxon>Eukaryota</taxon>
        <taxon>Viridiplantae</taxon>
        <taxon>Streptophyta</taxon>
        <taxon>Embryophyta</taxon>
        <taxon>Tracheophyta</taxon>
        <taxon>Spermatophyta</taxon>
        <taxon>Magnoliopsida</taxon>
        <taxon>eudicotyledons</taxon>
        <taxon>Gunneridae</taxon>
        <taxon>Pentapetalae</taxon>
        <taxon>rosids</taxon>
        <taxon>fabids</taxon>
        <taxon>Fabales</taxon>
        <taxon>Fabaceae</taxon>
        <taxon>Papilionoideae</taxon>
        <taxon>50 kb inversion clade</taxon>
        <taxon>dalbergioids sensu lato</taxon>
        <taxon>Dalbergieae</taxon>
        <taxon>Pterocarpus clade</taxon>
        <taxon>Stylosanthes</taxon>
    </lineage>
</organism>
<dbReference type="InterPro" id="IPR016461">
    <property type="entry name" value="COMT-like"/>
</dbReference>
<keyword evidence="3" id="KW-0949">S-adenosyl-L-methionine</keyword>
<proteinExistence type="predicted"/>
<gene>
    <name evidence="6" type="ORF">PIB30_006545</name>
</gene>
<evidence type="ECO:0000256" key="3">
    <source>
        <dbReference type="ARBA" id="ARBA00022691"/>
    </source>
</evidence>
<dbReference type="PIRSF" id="PIRSF005739">
    <property type="entry name" value="O-mtase"/>
    <property type="match status" value="1"/>
</dbReference>
<dbReference type="PROSITE" id="PS51683">
    <property type="entry name" value="SAM_OMT_II"/>
    <property type="match status" value="1"/>
</dbReference>
<feature type="domain" description="O-methyltransferase C-terminal" evidence="4">
    <location>
        <begin position="149"/>
        <end position="355"/>
    </location>
</feature>
<dbReference type="Pfam" id="PF08100">
    <property type="entry name" value="Dimerisation"/>
    <property type="match status" value="1"/>
</dbReference>
<comment type="caution">
    <text evidence="6">The sequence shown here is derived from an EMBL/GenBank/DDBJ whole genome shotgun (WGS) entry which is preliminary data.</text>
</comment>
<protein>
    <recommendedName>
        <fullName evidence="8">Isoliquiritigenin 2'-O-methyltransferase</fullName>
    </recommendedName>
</protein>
<keyword evidence="1" id="KW-0489">Methyltransferase</keyword>
<keyword evidence="2" id="KW-0808">Transferase</keyword>
<keyword evidence="7" id="KW-1185">Reference proteome</keyword>
<feature type="domain" description="O-methyltransferase dimerisation" evidence="5">
    <location>
        <begin position="35"/>
        <end position="125"/>
    </location>
</feature>
<dbReference type="InterPro" id="IPR012967">
    <property type="entry name" value="COMT_dimerisation"/>
</dbReference>
<evidence type="ECO:0000313" key="6">
    <source>
        <dbReference type="EMBL" id="MED6192045.1"/>
    </source>
</evidence>
<evidence type="ECO:0000259" key="5">
    <source>
        <dbReference type="Pfam" id="PF08100"/>
    </source>
</evidence>
<evidence type="ECO:0000259" key="4">
    <source>
        <dbReference type="Pfam" id="PF00891"/>
    </source>
</evidence>
<evidence type="ECO:0008006" key="8">
    <source>
        <dbReference type="Google" id="ProtNLM"/>
    </source>
</evidence>
<dbReference type="InterPro" id="IPR036390">
    <property type="entry name" value="WH_DNA-bd_sf"/>
</dbReference>
<dbReference type="SUPFAM" id="SSF53335">
    <property type="entry name" value="S-adenosyl-L-methionine-dependent methyltransferases"/>
    <property type="match status" value="1"/>
</dbReference>
<dbReference type="SUPFAM" id="SSF46785">
    <property type="entry name" value="Winged helix' DNA-binding domain"/>
    <property type="match status" value="1"/>
</dbReference>
<dbReference type="Pfam" id="PF00891">
    <property type="entry name" value="Methyltransf_2"/>
    <property type="match status" value="1"/>
</dbReference>
<name>A0ABU6X1M6_9FABA</name>
<dbReference type="Proteomes" id="UP001341840">
    <property type="component" value="Unassembled WGS sequence"/>
</dbReference>
<accession>A0ABU6X1M6</accession>
<dbReference type="InterPro" id="IPR029063">
    <property type="entry name" value="SAM-dependent_MTases_sf"/>
</dbReference>
<dbReference type="Gene3D" id="3.40.50.150">
    <property type="entry name" value="Vaccinia Virus protein VP39"/>
    <property type="match status" value="1"/>
</dbReference>
<sequence length="375" mass="41799">MSSIWKENNEVKEEEVEVNNNNNNNDDFLSALVLSFSRVIPAIINAAIELNLFEIISKAESSEGMSAMEIASKLPISDIDMAAKRLERMLPSLASHSLLECSIRTNQDGSKERVYGLSNVGAYFIINNSSQGSVAPLSVLFHQVYGDLWKDVKDAILDPNNNNHFERVHGMPAFEYMKRNKEVSHVFDQTMAHSGPLGMKRVINQYNGFEGLTTLVDVGGGIGQSLTLIISAFPSIKGVNFDMPHVVKNAPPYPGIEHVGGDMFQSIPKGDAIMLKHVCHNWSDEECVKFLRNCHEALPQDGKVIVLDFIMPEIPNSSSESKHACDMDYLMFIIHGGKERTQKEFERLCINSGFSRFQLACPTSLTAFGVMEFYK</sequence>
<dbReference type="Gene3D" id="1.10.10.10">
    <property type="entry name" value="Winged helix-like DNA-binding domain superfamily/Winged helix DNA-binding domain"/>
    <property type="match status" value="1"/>
</dbReference>
<dbReference type="CDD" id="cd02440">
    <property type="entry name" value="AdoMet_MTases"/>
    <property type="match status" value="1"/>
</dbReference>
<dbReference type="PANTHER" id="PTHR11746">
    <property type="entry name" value="O-METHYLTRANSFERASE"/>
    <property type="match status" value="1"/>
</dbReference>
<evidence type="ECO:0000313" key="7">
    <source>
        <dbReference type="Proteomes" id="UP001341840"/>
    </source>
</evidence>
<dbReference type="EMBL" id="JASCZI010211462">
    <property type="protein sequence ID" value="MED6192045.1"/>
    <property type="molecule type" value="Genomic_DNA"/>
</dbReference>
<evidence type="ECO:0000256" key="2">
    <source>
        <dbReference type="ARBA" id="ARBA00022679"/>
    </source>
</evidence>
<dbReference type="InterPro" id="IPR036388">
    <property type="entry name" value="WH-like_DNA-bd_sf"/>
</dbReference>
<evidence type="ECO:0000256" key="1">
    <source>
        <dbReference type="ARBA" id="ARBA00022603"/>
    </source>
</evidence>